<keyword evidence="2" id="KW-1185">Reference proteome</keyword>
<proteinExistence type="predicted"/>
<gene>
    <name evidence="1" type="ORF">Amon02_000263500</name>
</gene>
<comment type="caution">
    <text evidence="1">The sequence shown here is derived from an EMBL/GenBank/DDBJ whole genome shotgun (WGS) entry which is preliminary data.</text>
</comment>
<evidence type="ECO:0000313" key="1">
    <source>
        <dbReference type="EMBL" id="GME76499.1"/>
    </source>
</evidence>
<dbReference type="Proteomes" id="UP001165064">
    <property type="component" value="Unassembled WGS sequence"/>
</dbReference>
<dbReference type="EMBL" id="BSXS01001548">
    <property type="protein sequence ID" value="GME76499.1"/>
    <property type="molecule type" value="Genomic_DNA"/>
</dbReference>
<sequence>METHASQDEKLLDSETSFTEVSSKMREKFTGLDNVTLEIKQGEFVVITGSIGSGKSSLLAAIAGTMTRTEGDVTVNGSLLSCGYPWVQNASVRENITFGLPYDEEKYDMVVSCCCLNDDFKQLPGGDMTQVGERGITLSGGQKARVNLARAVYAGKDIILMDDILSAIDASVGKHIIDRCIMGYLKEKTRVMATHQLHLIGSADKVIFLDGEGNVDVGTFQELSTKTVGFMKLMKYACKMRRDKEDENDDDNNNSNNDRVAKDELTNVLTTVSRVNQDLKITEEEERAVNVVGMDVVSSYVKLGSGVFKFTYFPLVVLSIILVVFFNIFANAWLSFWVARTFKNKSDDFYRAIYIVISLVGVVVTILSLCLIVYGTVTSSKKLNLMAAKRLMAVPMSYIDITPTGRILNRFSKDTDVLDNEISEEIQQLIAYGGMIIGILILCIVYLPWFAIAVPAMLGVLVLLTEFFQATSREVKRLEAIQRSYVFSQFQESLSGMNTIKAYRAEKRFLKHTEDLINKMNEANFMTVSLQRYFAINMSNMVSLLALLIALLCCFRVFSINAASTGLLLSSVLEMTGLLTQGFRSYVLVENELNSVERLKYYADELPQESGFMIAGPSLDPNWPSEGAIKFENVNLRYREELPYALKNLSIDVKAHENVGVCGRTGAGKSTLMSCLYRLNEPEGLITIDNVDISKVNLKDLRTKLSIIPQDPVLFRGNIRENLDPFGQSSDNQLWDALRRAHLIEESVLPSVKAQVTRDESMHKFHLLQTVEEDGDQDFDFG</sequence>
<accession>A0ACB5SYS4</accession>
<protein>
    <submittedName>
        <fullName evidence="1">Unnamed protein product</fullName>
    </submittedName>
</protein>
<name>A0ACB5SYS4_AMBMO</name>
<organism evidence="1 2">
    <name type="scientific">Ambrosiozyma monospora</name>
    <name type="common">Yeast</name>
    <name type="synonym">Endomycopsis monosporus</name>
    <dbReference type="NCBI Taxonomy" id="43982"/>
    <lineage>
        <taxon>Eukaryota</taxon>
        <taxon>Fungi</taxon>
        <taxon>Dikarya</taxon>
        <taxon>Ascomycota</taxon>
        <taxon>Saccharomycotina</taxon>
        <taxon>Pichiomycetes</taxon>
        <taxon>Pichiales</taxon>
        <taxon>Pichiaceae</taxon>
        <taxon>Ambrosiozyma</taxon>
    </lineage>
</organism>
<evidence type="ECO:0000313" key="2">
    <source>
        <dbReference type="Proteomes" id="UP001165064"/>
    </source>
</evidence>
<reference evidence="1" key="1">
    <citation type="submission" date="2023-04" db="EMBL/GenBank/DDBJ databases">
        <title>Ambrosiozyma monospora NBRC 10751.</title>
        <authorList>
            <person name="Ichikawa N."/>
            <person name="Sato H."/>
            <person name="Tonouchi N."/>
        </authorList>
    </citation>
    <scope>NUCLEOTIDE SEQUENCE</scope>
    <source>
        <strain evidence="1">NBRC 10751</strain>
    </source>
</reference>